<dbReference type="InterPro" id="IPR007226">
    <property type="entry name" value="SRS_dom"/>
</dbReference>
<sequence>MKFSLLTLGALALAAQQTSAVAADNTLESAQQAKDTTCSKNKSLSFNITQAGEFILFTCGEDVPTLDPAFNASTPEMFEGDNRVKIRDFLPGATLENVTTADAATATLVASATAAKYNFTVPSLPSDDHSLHVYCRKDASKTREEEKNECKVTFHIASSAVRPVMAASAVAGVVASLLHFA</sequence>
<dbReference type="EMBL" id="CM002040">
    <property type="protein sequence ID" value="EPT30835.1"/>
    <property type="molecule type" value="Genomic_DNA"/>
</dbReference>
<dbReference type="OrthoDB" id="10478309at2759"/>
<dbReference type="PhylomeDB" id="A0A125YMN4"/>
<proteinExistence type="predicted"/>
<dbReference type="GO" id="GO:0016020">
    <property type="term" value="C:membrane"/>
    <property type="evidence" value="ECO:0007669"/>
    <property type="project" value="InterPro"/>
</dbReference>
<dbReference type="EMBL" id="KE138826">
    <property type="protein sequence ID" value="EPT30835.1"/>
    <property type="molecule type" value="Genomic_DNA"/>
</dbReference>
<feature type="chain" id="PRO_5007183520" evidence="1">
    <location>
        <begin position="21"/>
        <end position="181"/>
    </location>
</feature>
<dbReference type="Pfam" id="PF04092">
    <property type="entry name" value="SAG"/>
    <property type="match status" value="1"/>
</dbReference>
<evidence type="ECO:0000256" key="1">
    <source>
        <dbReference type="SAM" id="SignalP"/>
    </source>
</evidence>
<keyword evidence="1" id="KW-0732">Signal</keyword>
<dbReference type="KEGG" id="tgo:TGME49_238490"/>
<gene>
    <name evidence="3" type="primary">SRS22E</name>
    <name evidence="3" type="ORF">TGME49_238490</name>
</gene>
<dbReference type="Proteomes" id="UP000001529">
    <property type="component" value="Chromosome VI"/>
</dbReference>
<evidence type="ECO:0000313" key="4">
    <source>
        <dbReference type="Proteomes" id="UP000001529"/>
    </source>
</evidence>
<accession>A0A125YMN4</accession>
<dbReference type="InterPro" id="IPR036755">
    <property type="entry name" value="SRS_dom_sf"/>
</dbReference>
<feature type="signal peptide" evidence="1">
    <location>
        <begin position="1"/>
        <end position="20"/>
    </location>
</feature>
<feature type="domain" description="SRS" evidence="2">
    <location>
        <begin position="36"/>
        <end position="156"/>
    </location>
</feature>
<evidence type="ECO:0000313" key="3">
    <source>
        <dbReference type="EMBL" id="EPT30835.1"/>
    </source>
</evidence>
<keyword evidence="4" id="KW-1185">Reference proteome</keyword>
<protein>
    <submittedName>
        <fullName evidence="3">SAG-related sequence SRS22E</fullName>
    </submittedName>
</protein>
<reference evidence="3" key="1">
    <citation type="submission" date="2013-04" db="EMBL/GenBank/DDBJ databases">
        <authorList>
            <person name="Sibley D."/>
            <person name="Venepally P."/>
            <person name="Karamycheva S."/>
            <person name="Hadjithomas M."/>
            <person name="Khan A."/>
            <person name="Brunk B."/>
            <person name="Roos D."/>
            <person name="Caler E."/>
            <person name="Lorenzi H."/>
        </authorList>
    </citation>
    <scope>NUCLEOTIDE SEQUENCE [LARGE SCALE GENOMIC DNA]</scope>
    <source>
        <strain evidence="3">ME49</strain>
    </source>
</reference>
<organism evidence="3 4">
    <name type="scientific">Toxoplasma gondii (strain ATCC 50611 / Me49)</name>
    <dbReference type="NCBI Taxonomy" id="508771"/>
    <lineage>
        <taxon>Eukaryota</taxon>
        <taxon>Sar</taxon>
        <taxon>Alveolata</taxon>
        <taxon>Apicomplexa</taxon>
        <taxon>Conoidasida</taxon>
        <taxon>Coccidia</taxon>
        <taxon>Eucoccidiorida</taxon>
        <taxon>Eimeriorina</taxon>
        <taxon>Sarcocystidae</taxon>
        <taxon>Toxoplasma</taxon>
    </lineage>
</organism>
<evidence type="ECO:0000259" key="2">
    <source>
        <dbReference type="Pfam" id="PF04092"/>
    </source>
</evidence>
<dbReference type="GeneID" id="7899662"/>
<dbReference type="Gene3D" id="2.60.40.1320">
    <property type="entry name" value="SRS domain"/>
    <property type="match status" value="1"/>
</dbReference>
<dbReference type="VEuPathDB" id="ToxoDB:TGME49_238490"/>
<dbReference type="AlphaFoldDB" id="A0A125YMN4"/>
<dbReference type="SUPFAM" id="SSF74877">
    <property type="entry name" value="Major surface antigen p30, SAG1"/>
    <property type="match status" value="1"/>
</dbReference>
<name>A0A125YMN4_TOXGM</name>
<dbReference type="RefSeq" id="XP_002366531.1">
    <property type="nucleotide sequence ID" value="XM_002366490.2"/>
</dbReference>